<proteinExistence type="predicted"/>
<dbReference type="PANTHER" id="PTHR46043">
    <property type="entry name" value="ARM REPEAT SUPERFAMILY PROTEIN"/>
    <property type="match status" value="1"/>
</dbReference>
<evidence type="ECO:0000259" key="3">
    <source>
        <dbReference type="Pfam" id="PF25598"/>
    </source>
</evidence>
<dbReference type="Proteomes" id="UP000001514">
    <property type="component" value="Unassembled WGS sequence"/>
</dbReference>
<dbReference type="InterPro" id="IPR054296">
    <property type="entry name" value="DUF7032"/>
</dbReference>
<dbReference type="OMA" id="MIGESGC"/>
<dbReference type="EMBL" id="GL377618">
    <property type="protein sequence ID" value="EFJ16621.1"/>
    <property type="molecule type" value="Genomic_DNA"/>
</dbReference>
<name>D8SG51_SELML</name>
<evidence type="ECO:0000313" key="5">
    <source>
        <dbReference type="Proteomes" id="UP000001514"/>
    </source>
</evidence>
<dbReference type="InterPro" id="IPR000225">
    <property type="entry name" value="Armadillo"/>
</dbReference>
<organism evidence="5">
    <name type="scientific">Selaginella moellendorffii</name>
    <name type="common">Spikemoss</name>
    <dbReference type="NCBI Taxonomy" id="88036"/>
    <lineage>
        <taxon>Eukaryota</taxon>
        <taxon>Viridiplantae</taxon>
        <taxon>Streptophyta</taxon>
        <taxon>Embryophyta</taxon>
        <taxon>Tracheophyta</taxon>
        <taxon>Lycopodiopsida</taxon>
        <taxon>Selaginellales</taxon>
        <taxon>Selaginellaceae</taxon>
        <taxon>Selaginella</taxon>
    </lineage>
</organism>
<reference evidence="4 5" key="1">
    <citation type="journal article" date="2011" name="Science">
        <title>The Selaginella genome identifies genetic changes associated with the evolution of vascular plants.</title>
        <authorList>
            <person name="Banks J.A."/>
            <person name="Nishiyama T."/>
            <person name="Hasebe M."/>
            <person name="Bowman J.L."/>
            <person name="Gribskov M."/>
            <person name="dePamphilis C."/>
            <person name="Albert V.A."/>
            <person name="Aono N."/>
            <person name="Aoyama T."/>
            <person name="Ambrose B.A."/>
            <person name="Ashton N.W."/>
            <person name="Axtell M.J."/>
            <person name="Barker E."/>
            <person name="Barker M.S."/>
            <person name="Bennetzen J.L."/>
            <person name="Bonawitz N.D."/>
            <person name="Chapple C."/>
            <person name="Cheng C."/>
            <person name="Correa L.G."/>
            <person name="Dacre M."/>
            <person name="DeBarry J."/>
            <person name="Dreyer I."/>
            <person name="Elias M."/>
            <person name="Engstrom E.M."/>
            <person name="Estelle M."/>
            <person name="Feng L."/>
            <person name="Finet C."/>
            <person name="Floyd S.K."/>
            <person name="Frommer W.B."/>
            <person name="Fujita T."/>
            <person name="Gramzow L."/>
            <person name="Gutensohn M."/>
            <person name="Harholt J."/>
            <person name="Hattori M."/>
            <person name="Heyl A."/>
            <person name="Hirai T."/>
            <person name="Hiwatashi Y."/>
            <person name="Ishikawa M."/>
            <person name="Iwata M."/>
            <person name="Karol K.G."/>
            <person name="Koehler B."/>
            <person name="Kolukisaoglu U."/>
            <person name="Kubo M."/>
            <person name="Kurata T."/>
            <person name="Lalonde S."/>
            <person name="Li K."/>
            <person name="Li Y."/>
            <person name="Litt A."/>
            <person name="Lyons E."/>
            <person name="Manning G."/>
            <person name="Maruyama T."/>
            <person name="Michael T.P."/>
            <person name="Mikami K."/>
            <person name="Miyazaki S."/>
            <person name="Morinaga S."/>
            <person name="Murata T."/>
            <person name="Mueller-Roeber B."/>
            <person name="Nelson D.R."/>
            <person name="Obara M."/>
            <person name="Oguri Y."/>
            <person name="Olmstead R.G."/>
            <person name="Onodera N."/>
            <person name="Petersen B.L."/>
            <person name="Pils B."/>
            <person name="Prigge M."/>
            <person name="Rensing S.A."/>
            <person name="Riano-Pachon D.M."/>
            <person name="Roberts A.W."/>
            <person name="Sato Y."/>
            <person name="Scheller H.V."/>
            <person name="Schulz B."/>
            <person name="Schulz C."/>
            <person name="Shakirov E.V."/>
            <person name="Shibagaki N."/>
            <person name="Shinohara N."/>
            <person name="Shippen D.E."/>
            <person name="Soerensen I."/>
            <person name="Sotooka R."/>
            <person name="Sugimoto N."/>
            <person name="Sugita M."/>
            <person name="Sumikawa N."/>
            <person name="Tanurdzic M."/>
            <person name="Theissen G."/>
            <person name="Ulvskov P."/>
            <person name="Wakazuki S."/>
            <person name="Weng J.K."/>
            <person name="Willats W.W."/>
            <person name="Wipf D."/>
            <person name="Wolf P.G."/>
            <person name="Yang L."/>
            <person name="Zimmer A.D."/>
            <person name="Zhu Q."/>
            <person name="Mitros T."/>
            <person name="Hellsten U."/>
            <person name="Loque D."/>
            <person name="Otillar R."/>
            <person name="Salamov A."/>
            <person name="Schmutz J."/>
            <person name="Shapiro H."/>
            <person name="Lindquist E."/>
            <person name="Lucas S."/>
            <person name="Rokhsar D."/>
            <person name="Grigoriev I.V."/>
        </authorList>
    </citation>
    <scope>NUCLEOTIDE SEQUENCE [LARGE SCALE GENOMIC DNA]</scope>
</reference>
<dbReference type="PANTHER" id="PTHR46043:SF13">
    <property type="entry name" value="ARM REPEAT SUPERFAMILY PROTEIN"/>
    <property type="match status" value="1"/>
</dbReference>
<evidence type="ECO:0008006" key="6">
    <source>
        <dbReference type="Google" id="ProtNLM"/>
    </source>
</evidence>
<dbReference type="OrthoDB" id="409644at2759"/>
<dbReference type="InterPro" id="IPR016024">
    <property type="entry name" value="ARM-type_fold"/>
</dbReference>
<dbReference type="Pfam" id="PF25598">
    <property type="entry name" value="ARM_PUB"/>
    <property type="match status" value="1"/>
</dbReference>
<dbReference type="eggNOG" id="KOG0167">
    <property type="taxonomic scope" value="Eukaryota"/>
</dbReference>
<feature type="repeat" description="ARM" evidence="1">
    <location>
        <begin position="198"/>
        <end position="240"/>
    </location>
</feature>
<accession>D8SG51</accession>
<sequence>MVTAREQEHGVLDRGGGEGLLEQAQSLVAQIVAASSSVKAFLVRWKMIISRLERLPDLLTELGGAPFFAKNTLCLELLESLVASLGEGLELVSQCALPSYGGGKLQMQSRLDSLASRLDGYLHDSRLMIETGVLCQASPLMTLSVMGVSKESRKWTVKDLLARLQMGSTESRIKALDSLVEFMAEDDKNVLVVAAAPGSIPALVHLLDGRAPVMREKAAAAVASLATVESCVHEIVSEGALQSLVRLLDPARGSLASERAARALQSLTLVPDNARSVAACGGVSPLLDLCRSGTPVAQAVSASVLRNLSAVEEIRRRISEEEESLQVLIYLLSSGTPHSREHAAVALQNLAAMDDDNFKRALVWSEGVLEPLARFLDGSEAPASQEAGIGILRGIASSPATVPAILEAGFLHPLVGFLTQGSPCVQQCAAAAVAAMAVCSESRRAIGDAGCIAPLVRMLDAKMASAQEHAVSALANLVELESNRRMVASEEKGISGIVRLLDTSGSPSLAAERAVAALIALAGNSKNRKQIMASGACYYLGRLVEGEVPGAKKLLEKLEGGKFRSFLKRLDISSEW</sequence>
<dbReference type="InParanoid" id="D8SG51"/>
<feature type="repeat" description="ARM" evidence="1">
    <location>
        <begin position="239"/>
        <end position="282"/>
    </location>
</feature>
<dbReference type="PROSITE" id="PS50176">
    <property type="entry name" value="ARM_REPEAT"/>
    <property type="match status" value="4"/>
</dbReference>
<dbReference type="FunCoup" id="D8SG51">
    <property type="interactions" value="1180"/>
</dbReference>
<keyword evidence="5" id="KW-1185">Reference proteome</keyword>
<dbReference type="Gramene" id="EFJ16621">
    <property type="protein sequence ID" value="EFJ16621"/>
    <property type="gene ID" value="SELMODRAFT_421713"/>
</dbReference>
<dbReference type="SUPFAM" id="SSF48371">
    <property type="entry name" value="ARM repeat"/>
    <property type="match status" value="2"/>
</dbReference>
<evidence type="ECO:0000256" key="1">
    <source>
        <dbReference type="PROSITE-ProRule" id="PRU00259"/>
    </source>
</evidence>
<dbReference type="HOGENOM" id="CLU_024029_2_0_1"/>
<feature type="repeat" description="ARM" evidence="1">
    <location>
        <begin position="492"/>
        <end position="536"/>
    </location>
</feature>
<dbReference type="SMART" id="SM00185">
    <property type="entry name" value="ARM"/>
    <property type="match status" value="7"/>
</dbReference>
<protein>
    <recommendedName>
        <fullName evidence="6">Armadillo repeat-containing domain-containing protein</fullName>
    </recommendedName>
</protein>
<dbReference type="Gene3D" id="1.25.10.10">
    <property type="entry name" value="Leucine-rich Repeat Variant"/>
    <property type="match status" value="2"/>
</dbReference>
<dbReference type="AlphaFoldDB" id="D8SG51"/>
<dbReference type="KEGG" id="smo:SELMODRAFT_421713"/>
<feature type="domain" description="U-box" evidence="3">
    <location>
        <begin position="275"/>
        <end position="485"/>
    </location>
</feature>
<gene>
    <name evidence="4" type="ORF">SELMODRAFT_421713</name>
</gene>
<feature type="domain" description="DUF7032" evidence="2">
    <location>
        <begin position="23"/>
        <end position="133"/>
    </location>
</feature>
<dbReference type="Pfam" id="PF23005">
    <property type="entry name" value="DUF7032"/>
    <property type="match status" value="1"/>
</dbReference>
<dbReference type="InterPro" id="IPR011989">
    <property type="entry name" value="ARM-like"/>
</dbReference>
<dbReference type="InterPro" id="IPR058678">
    <property type="entry name" value="ARM_PUB"/>
</dbReference>
<evidence type="ECO:0000313" key="4">
    <source>
        <dbReference type="EMBL" id="EFJ16621.1"/>
    </source>
</evidence>
<feature type="repeat" description="ARM" evidence="1">
    <location>
        <begin position="450"/>
        <end position="487"/>
    </location>
</feature>
<evidence type="ECO:0000259" key="2">
    <source>
        <dbReference type="Pfam" id="PF23005"/>
    </source>
</evidence>